<gene>
    <name evidence="9" type="ORF">ACFFJP_11570</name>
</gene>
<dbReference type="PANTHER" id="PTHR30462:SF3">
    <property type="entry name" value="INTERMEMBRANE TRANSPORT PROTEIN PQIA"/>
    <property type="match status" value="1"/>
</dbReference>
<protein>
    <submittedName>
        <fullName evidence="9">PqiA/YebS family transporter subunit</fullName>
    </submittedName>
</protein>
<dbReference type="EMBL" id="JBHLXP010000003">
    <property type="protein sequence ID" value="MFC0048923.1"/>
    <property type="molecule type" value="Genomic_DNA"/>
</dbReference>
<evidence type="ECO:0000256" key="7">
    <source>
        <dbReference type="ARBA" id="ARBA00023136"/>
    </source>
</evidence>
<reference evidence="9 10" key="1">
    <citation type="submission" date="2024-09" db="EMBL/GenBank/DDBJ databases">
        <authorList>
            <person name="Sun Q."/>
            <person name="Mori K."/>
        </authorList>
    </citation>
    <scope>NUCLEOTIDE SEQUENCE [LARGE SCALE GENOMIC DNA]</scope>
    <source>
        <strain evidence="9 10">KCTC 23315</strain>
    </source>
</reference>
<feature type="transmembrane region" description="Helical" evidence="8">
    <location>
        <begin position="114"/>
        <end position="139"/>
    </location>
</feature>
<dbReference type="RefSeq" id="WP_377243857.1">
    <property type="nucleotide sequence ID" value="NZ_JBHLXP010000003.1"/>
</dbReference>
<keyword evidence="3" id="KW-1003">Cell membrane</keyword>
<keyword evidence="10" id="KW-1185">Reference proteome</keyword>
<evidence type="ECO:0000313" key="10">
    <source>
        <dbReference type="Proteomes" id="UP001589813"/>
    </source>
</evidence>
<dbReference type="InterPro" id="IPR007498">
    <property type="entry name" value="PqiA-like"/>
</dbReference>
<comment type="caution">
    <text evidence="9">The sequence shown here is derived from an EMBL/GenBank/DDBJ whole genome shotgun (WGS) entry which is preliminary data.</text>
</comment>
<feature type="transmembrane region" description="Helical" evidence="8">
    <location>
        <begin position="368"/>
        <end position="389"/>
    </location>
</feature>
<proteinExistence type="inferred from homology"/>
<name>A0ABV6BHD2_9GAMM</name>
<comment type="subcellular location">
    <subcellularLocation>
        <location evidence="1">Cell inner membrane</location>
        <topology evidence="1">Multi-pass membrane protein</topology>
    </subcellularLocation>
</comment>
<comment type="similarity">
    <text evidence="2">Belongs to the PqiA family.</text>
</comment>
<evidence type="ECO:0000256" key="2">
    <source>
        <dbReference type="ARBA" id="ARBA00007555"/>
    </source>
</evidence>
<sequence length="445" mass="49116">MPDILSAPVVNQVAETDAPLTSAVAPELVLCRYCDLLQHLPALQDGEEADCSRCGHELDARQRESALRPILYAMSALFMLVLTNLFPFVGMDAAGSHRDMTFLDTSAVLLDEDYPWLAVLVWLFIQAIPAICMVAIIYLKLGMFYRLPALVQVARLLYALKPWSMVDIFLMGLLVSFVKLLTHFELSLGMSFWAFCGFCLLHLRTFQVVDRHELWSRIAPPPQPVGAAEAGETGLSQQLKVCQCCTALVPLQETRCSRCGSKVRARIPSSVQKTLALLVTASILYIPANLLTMMETVSLGDSIESTIISGIVLMWADGAYPVAIVVLLASVVVPIVKILVMFWLCYLTTLPLAERSKHGTWIYPLVDWIGRWSMVDVLVVAILAALVRFDSLVGVYPGAATLVFAAVVIVTMLAAMSFDPRLLWDPSPAEMEQQRDEQRGTGEHS</sequence>
<evidence type="ECO:0000256" key="8">
    <source>
        <dbReference type="SAM" id="Phobius"/>
    </source>
</evidence>
<dbReference type="PANTHER" id="PTHR30462">
    <property type="entry name" value="INTERMEMBRANE TRANSPORT PROTEIN PQIB-RELATED"/>
    <property type="match status" value="1"/>
</dbReference>
<feature type="transmembrane region" description="Helical" evidence="8">
    <location>
        <begin position="160"/>
        <end position="178"/>
    </location>
</feature>
<accession>A0ABV6BHD2</accession>
<dbReference type="Pfam" id="PF04403">
    <property type="entry name" value="PqiA"/>
    <property type="match status" value="2"/>
</dbReference>
<dbReference type="InterPro" id="IPR005219">
    <property type="entry name" value="PqiA-like_proteobact"/>
</dbReference>
<evidence type="ECO:0000313" key="9">
    <source>
        <dbReference type="EMBL" id="MFC0048923.1"/>
    </source>
</evidence>
<evidence type="ECO:0000256" key="4">
    <source>
        <dbReference type="ARBA" id="ARBA00022519"/>
    </source>
</evidence>
<feature type="transmembrane region" description="Helical" evidence="8">
    <location>
        <begin position="70"/>
        <end position="94"/>
    </location>
</feature>
<keyword evidence="5 8" id="KW-0812">Transmembrane</keyword>
<evidence type="ECO:0000256" key="5">
    <source>
        <dbReference type="ARBA" id="ARBA00022692"/>
    </source>
</evidence>
<keyword evidence="7 8" id="KW-0472">Membrane</keyword>
<evidence type="ECO:0000256" key="6">
    <source>
        <dbReference type="ARBA" id="ARBA00022989"/>
    </source>
</evidence>
<dbReference type="InterPro" id="IPR051800">
    <property type="entry name" value="PqiA-PqiB_transport"/>
</dbReference>
<feature type="transmembrane region" description="Helical" evidence="8">
    <location>
        <begin position="274"/>
        <end position="294"/>
    </location>
</feature>
<dbReference type="NCBIfam" id="TIGR00155">
    <property type="entry name" value="pqiA_fam"/>
    <property type="match status" value="1"/>
</dbReference>
<feature type="transmembrane region" description="Helical" evidence="8">
    <location>
        <begin position="322"/>
        <end position="347"/>
    </location>
</feature>
<dbReference type="Proteomes" id="UP001589813">
    <property type="component" value="Unassembled WGS sequence"/>
</dbReference>
<feature type="transmembrane region" description="Helical" evidence="8">
    <location>
        <begin position="184"/>
        <end position="203"/>
    </location>
</feature>
<feature type="transmembrane region" description="Helical" evidence="8">
    <location>
        <begin position="395"/>
        <end position="415"/>
    </location>
</feature>
<keyword evidence="4" id="KW-0997">Cell inner membrane</keyword>
<keyword evidence="6 8" id="KW-1133">Transmembrane helix</keyword>
<evidence type="ECO:0000256" key="3">
    <source>
        <dbReference type="ARBA" id="ARBA00022475"/>
    </source>
</evidence>
<organism evidence="9 10">
    <name type="scientific">Rheinheimera tilapiae</name>
    <dbReference type="NCBI Taxonomy" id="875043"/>
    <lineage>
        <taxon>Bacteria</taxon>
        <taxon>Pseudomonadati</taxon>
        <taxon>Pseudomonadota</taxon>
        <taxon>Gammaproteobacteria</taxon>
        <taxon>Chromatiales</taxon>
        <taxon>Chromatiaceae</taxon>
        <taxon>Rheinheimera</taxon>
    </lineage>
</organism>
<evidence type="ECO:0000256" key="1">
    <source>
        <dbReference type="ARBA" id="ARBA00004429"/>
    </source>
</evidence>